<evidence type="ECO:0008006" key="3">
    <source>
        <dbReference type="Google" id="ProtNLM"/>
    </source>
</evidence>
<name>A0A4R5CV89_9FLAO</name>
<accession>A0A4R5CV89</accession>
<proteinExistence type="predicted"/>
<dbReference type="PROSITE" id="PS51257">
    <property type="entry name" value="PROKAR_LIPOPROTEIN"/>
    <property type="match status" value="1"/>
</dbReference>
<dbReference type="EMBL" id="SMFO01000007">
    <property type="protein sequence ID" value="TDE03587.1"/>
    <property type="molecule type" value="Genomic_DNA"/>
</dbReference>
<sequence length="219" mass="25064">MKNLSLLIIIFFLTFTSCTIQKDFYQNGNLEAKGKITQDIKHGKWKYFYKNGNLHQIGKYSNGMKTGEWKMFHTNGNLEAIGTFIEGVRVGVWKSYHNSGTIYTEKEWDNGMLTKTIACYDEEGYKVNKNTFSGSTESKKASDISSTLNFIIHGIDNKVPQEYLNFKTKYGIGLIIENCAVDPFSFSRASKNNRMISEYLNTKYGKAWLNELSLKPYGI</sequence>
<evidence type="ECO:0000313" key="2">
    <source>
        <dbReference type="Proteomes" id="UP000294597"/>
    </source>
</evidence>
<dbReference type="Pfam" id="PF07661">
    <property type="entry name" value="MORN_2"/>
    <property type="match status" value="3"/>
</dbReference>
<dbReference type="Proteomes" id="UP000294597">
    <property type="component" value="Unassembled WGS sequence"/>
</dbReference>
<evidence type="ECO:0000313" key="1">
    <source>
        <dbReference type="EMBL" id="TDE03587.1"/>
    </source>
</evidence>
<reference evidence="1 2" key="1">
    <citation type="submission" date="2019-03" db="EMBL/GenBank/DDBJ databases">
        <title>Flavobacterium TSA-D2 sp. nov., isolated from arctic soil.</title>
        <authorList>
            <person name="Chaudhary D.K."/>
        </authorList>
    </citation>
    <scope>NUCLEOTIDE SEQUENCE [LARGE SCALE GENOMIC DNA]</scope>
    <source>
        <strain evidence="1 2">TSA-D2</strain>
    </source>
</reference>
<dbReference type="Gene3D" id="2.20.110.10">
    <property type="entry name" value="Histone H3 K4-specific methyltransferase SET7/9 N-terminal domain"/>
    <property type="match status" value="2"/>
</dbReference>
<dbReference type="RefSeq" id="WP_132111371.1">
    <property type="nucleotide sequence ID" value="NZ_SMFO01000007.1"/>
</dbReference>
<protein>
    <recommendedName>
        <fullName evidence="3">Toxin-antitoxin system YwqK family antitoxin</fullName>
    </recommendedName>
</protein>
<dbReference type="InterPro" id="IPR011652">
    <property type="entry name" value="MORN_2"/>
</dbReference>
<dbReference type="AlphaFoldDB" id="A0A4R5CV89"/>
<dbReference type="SUPFAM" id="SSF82185">
    <property type="entry name" value="Histone H3 K4-specific methyltransferase SET7/9 N-terminal domain"/>
    <property type="match status" value="1"/>
</dbReference>
<gene>
    <name evidence="1" type="ORF">E0F98_10960</name>
</gene>
<keyword evidence="2" id="KW-1185">Reference proteome</keyword>
<comment type="caution">
    <text evidence="1">The sequence shown here is derived from an EMBL/GenBank/DDBJ whole genome shotgun (WGS) entry which is preliminary data.</text>
</comment>
<organism evidence="1 2">
    <name type="scientific">Flavobacterium hiemivividum</name>
    <dbReference type="NCBI Taxonomy" id="2541734"/>
    <lineage>
        <taxon>Bacteria</taxon>
        <taxon>Pseudomonadati</taxon>
        <taxon>Bacteroidota</taxon>
        <taxon>Flavobacteriia</taxon>
        <taxon>Flavobacteriales</taxon>
        <taxon>Flavobacteriaceae</taxon>
        <taxon>Flavobacterium</taxon>
    </lineage>
</organism>